<dbReference type="EMBL" id="AWSJ01000287">
    <property type="protein sequence ID" value="ERI07234.1"/>
    <property type="molecule type" value="Genomic_DNA"/>
</dbReference>
<dbReference type="PANTHER" id="PTHR43384:SF13">
    <property type="entry name" value="SLR0110 PROTEIN"/>
    <property type="match status" value="1"/>
</dbReference>
<dbReference type="HOGENOM" id="CLU_553946_0_0_9"/>
<dbReference type="GO" id="GO:0000160">
    <property type="term" value="P:phosphorelay signal transduction system"/>
    <property type="evidence" value="ECO:0007669"/>
    <property type="project" value="InterPro"/>
</dbReference>
<dbReference type="InterPro" id="IPR027417">
    <property type="entry name" value="P-loop_NTPase"/>
</dbReference>
<dbReference type="RefSeq" id="WP_021624121.1">
    <property type="nucleotide sequence ID" value="NZ_KE952892.1"/>
</dbReference>
<gene>
    <name evidence="4" type="ORF">HMPREF0083_04705</name>
</gene>
<evidence type="ECO:0000256" key="2">
    <source>
        <dbReference type="SAM" id="MobiDB-lite"/>
    </source>
</evidence>
<feature type="domain" description="Response regulatory" evidence="3">
    <location>
        <begin position="5"/>
        <end position="118"/>
    </location>
</feature>
<sequence>MTTYSILVVDPQRNESQWIQKLKEQQDMKITIVGKGEEARKKLGSHTYDAVLVHSTLPDVSGIALANYVREGFPDLSLYIVAREAKMDLYLETVKAKISLFPLPLDMGRFRSVLRAKPKPVPEREEEERKETIEEESTKQVREEHPERNNIKQERQVAEEVAVTTKPIERREEIPSAEPEENKQDTKAKSKEREKTSPIPEPAMKVYGPREIGKKRRVRTKPENTTVLVFSLKGGVGKTTTVANLSTIMQTYTNQDVGLVELTQQPGTILSHFSIVESLTVKSWLDDMPSVEEVRSRMHVDGGTELCILPTQDVLGEAEAPTNLTPASAVEVVRLLQSALDVLVIDGGTIMNEVFYALIHEVDYILLISDMDFETLQGNNFTSLLLQQHGIPEEKIIHIVNRAEKGLGITEEEAMGMVQAYDSRVIQYHKDIKKLKTEREPFVLLHPKHPYTDEMLDLAALLLPHIDYIQPEPSFWSKLAPRKLLALLPWAQ</sequence>
<dbReference type="Proteomes" id="UP000016511">
    <property type="component" value="Unassembled WGS sequence"/>
</dbReference>
<dbReference type="InterPro" id="IPR001789">
    <property type="entry name" value="Sig_transdc_resp-reg_receiver"/>
</dbReference>
<evidence type="ECO:0000313" key="4">
    <source>
        <dbReference type="EMBL" id="ERI07234.1"/>
    </source>
</evidence>
<dbReference type="InterPro" id="IPR050625">
    <property type="entry name" value="ParA/MinD_ATPase"/>
</dbReference>
<accession>U1WFA4</accession>
<dbReference type="Pfam" id="PF00072">
    <property type="entry name" value="Response_reg"/>
    <property type="match status" value="1"/>
</dbReference>
<name>U1WFA4_ANEAE</name>
<dbReference type="InterPro" id="IPR011006">
    <property type="entry name" value="CheY-like_superfamily"/>
</dbReference>
<dbReference type="AlphaFoldDB" id="U1WFA4"/>
<reference evidence="4 5" key="1">
    <citation type="submission" date="2013-08" db="EMBL/GenBank/DDBJ databases">
        <authorList>
            <person name="Weinstock G."/>
            <person name="Sodergren E."/>
            <person name="Wylie T."/>
            <person name="Fulton L."/>
            <person name="Fulton R."/>
            <person name="Fronick C."/>
            <person name="O'Laughlin M."/>
            <person name="Godfrey J."/>
            <person name="Miner T."/>
            <person name="Herter B."/>
            <person name="Appelbaum E."/>
            <person name="Cordes M."/>
            <person name="Lek S."/>
            <person name="Wollam A."/>
            <person name="Pepin K.H."/>
            <person name="Palsikar V.B."/>
            <person name="Mitreva M."/>
            <person name="Wilson R.K."/>
        </authorList>
    </citation>
    <scope>NUCLEOTIDE SEQUENCE [LARGE SCALE GENOMIC DNA]</scope>
    <source>
        <strain evidence="4 5">ATCC 12856</strain>
    </source>
</reference>
<feature type="compositionally biased region" description="Basic and acidic residues" evidence="2">
    <location>
        <begin position="120"/>
        <end position="158"/>
    </location>
</feature>
<dbReference type="STRING" id="649747.HMPREF0083_04705"/>
<dbReference type="Gene3D" id="3.40.50.300">
    <property type="entry name" value="P-loop containing nucleotide triphosphate hydrolases"/>
    <property type="match status" value="1"/>
</dbReference>
<dbReference type="eggNOG" id="COG4963">
    <property type="taxonomic scope" value="Bacteria"/>
</dbReference>
<comment type="caution">
    <text evidence="1">Lacks conserved residue(s) required for the propagation of feature annotation.</text>
</comment>
<evidence type="ECO:0000313" key="5">
    <source>
        <dbReference type="Proteomes" id="UP000016511"/>
    </source>
</evidence>
<evidence type="ECO:0000259" key="3">
    <source>
        <dbReference type="PROSITE" id="PS50110"/>
    </source>
</evidence>
<protein>
    <submittedName>
        <fullName evidence="4">Response regulator receiver domain protein</fullName>
    </submittedName>
</protein>
<organism evidence="4 5">
    <name type="scientific">Aneurinibacillus aneurinilyticus ATCC 12856</name>
    <dbReference type="NCBI Taxonomy" id="649747"/>
    <lineage>
        <taxon>Bacteria</taxon>
        <taxon>Bacillati</taxon>
        <taxon>Bacillota</taxon>
        <taxon>Bacilli</taxon>
        <taxon>Bacillales</taxon>
        <taxon>Paenibacillaceae</taxon>
        <taxon>Aneurinibacillus group</taxon>
        <taxon>Aneurinibacillus</taxon>
    </lineage>
</organism>
<dbReference type="GO" id="GO:0051782">
    <property type="term" value="P:negative regulation of cell division"/>
    <property type="evidence" value="ECO:0007669"/>
    <property type="project" value="TreeGrafter"/>
</dbReference>
<dbReference type="GeneID" id="92841205"/>
<dbReference type="SUPFAM" id="SSF52540">
    <property type="entry name" value="P-loop containing nucleoside triphosphate hydrolases"/>
    <property type="match status" value="1"/>
</dbReference>
<dbReference type="PROSITE" id="PS50110">
    <property type="entry name" value="RESPONSE_REGULATORY"/>
    <property type="match status" value="1"/>
</dbReference>
<dbReference type="GO" id="GO:0009898">
    <property type="term" value="C:cytoplasmic side of plasma membrane"/>
    <property type="evidence" value="ECO:0007669"/>
    <property type="project" value="TreeGrafter"/>
</dbReference>
<dbReference type="GO" id="GO:0016887">
    <property type="term" value="F:ATP hydrolysis activity"/>
    <property type="evidence" value="ECO:0007669"/>
    <property type="project" value="TreeGrafter"/>
</dbReference>
<dbReference type="eggNOG" id="COG2204">
    <property type="taxonomic scope" value="Bacteria"/>
</dbReference>
<evidence type="ECO:0000256" key="1">
    <source>
        <dbReference type="PROSITE-ProRule" id="PRU00169"/>
    </source>
</evidence>
<dbReference type="PATRIC" id="fig|649747.3.peg.4235"/>
<feature type="region of interest" description="Disordered" evidence="2">
    <location>
        <begin position="117"/>
        <end position="205"/>
    </location>
</feature>
<comment type="caution">
    <text evidence="4">The sequence shown here is derived from an EMBL/GenBank/DDBJ whole genome shotgun (WGS) entry which is preliminary data.</text>
</comment>
<keyword evidence="5" id="KW-1185">Reference proteome</keyword>
<dbReference type="CDD" id="cd00156">
    <property type="entry name" value="REC"/>
    <property type="match status" value="1"/>
</dbReference>
<dbReference type="Gene3D" id="3.40.50.2300">
    <property type="match status" value="1"/>
</dbReference>
<dbReference type="GO" id="GO:0005829">
    <property type="term" value="C:cytosol"/>
    <property type="evidence" value="ECO:0007669"/>
    <property type="project" value="TreeGrafter"/>
</dbReference>
<dbReference type="PANTHER" id="PTHR43384">
    <property type="entry name" value="SEPTUM SITE-DETERMINING PROTEIN MIND HOMOLOG, CHLOROPLASTIC-RELATED"/>
    <property type="match status" value="1"/>
</dbReference>
<dbReference type="GO" id="GO:0005524">
    <property type="term" value="F:ATP binding"/>
    <property type="evidence" value="ECO:0007669"/>
    <property type="project" value="TreeGrafter"/>
</dbReference>
<feature type="compositionally biased region" description="Basic and acidic residues" evidence="2">
    <location>
        <begin position="167"/>
        <end position="196"/>
    </location>
</feature>
<proteinExistence type="predicted"/>
<dbReference type="SUPFAM" id="SSF52172">
    <property type="entry name" value="CheY-like"/>
    <property type="match status" value="1"/>
</dbReference>